<protein>
    <submittedName>
        <fullName evidence="1">PDC2</fullName>
    </submittedName>
</protein>
<proteinExistence type="predicted"/>
<reference evidence="1" key="1">
    <citation type="submission" date="2014-09" db="EMBL/GenBank/DDBJ databases">
        <authorList>
            <person name="Magalhaes I.L.F."/>
            <person name="Oliveira U."/>
            <person name="Santos F.R."/>
            <person name="Vidigal T.H.D.A."/>
            <person name="Brescovit A.D."/>
            <person name="Santos A.J."/>
        </authorList>
    </citation>
    <scope>NUCLEOTIDE SEQUENCE</scope>
    <source>
        <tissue evidence="1">Shoot tissue taken approximately 20 cm above the soil surface</tissue>
    </source>
</reference>
<accession>A0A0A9E510</accession>
<name>A0A0A9E510_ARUDO</name>
<dbReference type="EMBL" id="GBRH01202011">
    <property type="protein sequence ID" value="JAD95884.1"/>
    <property type="molecule type" value="Transcribed_RNA"/>
</dbReference>
<sequence length="47" mass="5545">MEGTQSRWRSMTVLTMSSRIGTTLVWWKHSTMARASATQQRFELRRS</sequence>
<reference evidence="1" key="2">
    <citation type="journal article" date="2015" name="Data Brief">
        <title>Shoot transcriptome of the giant reed, Arundo donax.</title>
        <authorList>
            <person name="Barrero R.A."/>
            <person name="Guerrero F.D."/>
            <person name="Moolhuijzen P."/>
            <person name="Goolsby J.A."/>
            <person name="Tidwell J."/>
            <person name="Bellgard S.E."/>
            <person name="Bellgard M.I."/>
        </authorList>
    </citation>
    <scope>NUCLEOTIDE SEQUENCE</scope>
    <source>
        <tissue evidence="1">Shoot tissue taken approximately 20 cm above the soil surface</tissue>
    </source>
</reference>
<evidence type="ECO:0000313" key="1">
    <source>
        <dbReference type="EMBL" id="JAD95884.1"/>
    </source>
</evidence>
<dbReference type="AlphaFoldDB" id="A0A0A9E510"/>
<organism evidence="1">
    <name type="scientific">Arundo donax</name>
    <name type="common">Giant reed</name>
    <name type="synonym">Donax arundinaceus</name>
    <dbReference type="NCBI Taxonomy" id="35708"/>
    <lineage>
        <taxon>Eukaryota</taxon>
        <taxon>Viridiplantae</taxon>
        <taxon>Streptophyta</taxon>
        <taxon>Embryophyta</taxon>
        <taxon>Tracheophyta</taxon>
        <taxon>Spermatophyta</taxon>
        <taxon>Magnoliopsida</taxon>
        <taxon>Liliopsida</taxon>
        <taxon>Poales</taxon>
        <taxon>Poaceae</taxon>
        <taxon>PACMAD clade</taxon>
        <taxon>Arundinoideae</taxon>
        <taxon>Arundineae</taxon>
        <taxon>Arundo</taxon>
    </lineage>
</organism>